<dbReference type="RefSeq" id="WP_260188903.1">
    <property type="nucleotide sequence ID" value="NZ_JAFFZE010000001.1"/>
</dbReference>
<dbReference type="Pfam" id="PF10824">
    <property type="entry name" value="T7SS_ESX_EspC"/>
    <property type="match status" value="1"/>
</dbReference>
<evidence type="ECO:0008006" key="3">
    <source>
        <dbReference type="Google" id="ProtNLM"/>
    </source>
</evidence>
<comment type="caution">
    <text evidence="1">The sequence shown here is derived from an EMBL/GenBank/DDBJ whole genome shotgun (WGS) entry which is preliminary data.</text>
</comment>
<dbReference type="EMBL" id="JAFFZE010000001">
    <property type="protein sequence ID" value="MCT2581546.1"/>
    <property type="molecule type" value="Genomic_DNA"/>
</dbReference>
<reference evidence="1 2" key="1">
    <citation type="submission" date="2021-02" db="EMBL/GenBank/DDBJ databases">
        <title>Actinophytocola xerophila sp. nov., isolated from soil of cotton cropping field.</title>
        <authorList>
            <person name="Huang R."/>
            <person name="Chen X."/>
            <person name="Ge X."/>
            <person name="Liu W."/>
        </authorList>
    </citation>
    <scope>NUCLEOTIDE SEQUENCE [LARGE SCALE GENOMIC DNA]</scope>
    <source>
        <strain evidence="1 2">S1-96</strain>
    </source>
</reference>
<dbReference type="InterPro" id="IPR022536">
    <property type="entry name" value="EspC"/>
</dbReference>
<protein>
    <recommendedName>
        <fullName evidence="3">ESX-1 secretion-associated protein</fullName>
    </recommendedName>
</protein>
<gene>
    <name evidence="1" type="ORF">JT362_00235</name>
</gene>
<evidence type="ECO:0000313" key="1">
    <source>
        <dbReference type="EMBL" id="MCT2581546.1"/>
    </source>
</evidence>
<accession>A0ABT2J1K4</accession>
<evidence type="ECO:0000313" key="2">
    <source>
        <dbReference type="Proteomes" id="UP001156441"/>
    </source>
</evidence>
<proteinExistence type="predicted"/>
<dbReference type="Proteomes" id="UP001156441">
    <property type="component" value="Unassembled WGS sequence"/>
</dbReference>
<keyword evidence="2" id="KW-1185">Reference proteome</keyword>
<sequence length="103" mass="10605">MTFEMVPDDVTSHAGNVDGLAGELTKAGQKGGGVDLGVETYGIIGQAFSLHARASIASVGCSISELATALPEIADALRDCADTTRETDEHHAGLFDKFLGGAR</sequence>
<organism evidence="1 2">
    <name type="scientific">Actinophytocola gossypii</name>
    <dbReference type="NCBI Taxonomy" id="2812003"/>
    <lineage>
        <taxon>Bacteria</taxon>
        <taxon>Bacillati</taxon>
        <taxon>Actinomycetota</taxon>
        <taxon>Actinomycetes</taxon>
        <taxon>Pseudonocardiales</taxon>
        <taxon>Pseudonocardiaceae</taxon>
    </lineage>
</organism>
<name>A0ABT2J1K4_9PSEU</name>